<organism evidence="1">
    <name type="scientific">Clastoptera arizonana</name>
    <name type="common">Arizona spittle bug</name>
    <dbReference type="NCBI Taxonomy" id="38151"/>
    <lineage>
        <taxon>Eukaryota</taxon>
        <taxon>Metazoa</taxon>
        <taxon>Ecdysozoa</taxon>
        <taxon>Arthropoda</taxon>
        <taxon>Hexapoda</taxon>
        <taxon>Insecta</taxon>
        <taxon>Pterygota</taxon>
        <taxon>Neoptera</taxon>
        <taxon>Paraneoptera</taxon>
        <taxon>Hemiptera</taxon>
        <taxon>Auchenorrhyncha</taxon>
        <taxon>Cercopoidea</taxon>
        <taxon>Clastopteridae</taxon>
        <taxon>Clastoptera</taxon>
    </lineage>
</organism>
<protein>
    <submittedName>
        <fullName evidence="1">Uncharacterized protein</fullName>
    </submittedName>
</protein>
<dbReference type="EMBL" id="GEDC01020048">
    <property type="protein sequence ID" value="JAS17250.1"/>
    <property type="molecule type" value="Transcribed_RNA"/>
</dbReference>
<evidence type="ECO:0000313" key="1">
    <source>
        <dbReference type="EMBL" id="JAS17250.1"/>
    </source>
</evidence>
<dbReference type="AlphaFoldDB" id="A0A1B6CUT6"/>
<reference evidence="1" key="1">
    <citation type="submission" date="2015-12" db="EMBL/GenBank/DDBJ databases">
        <title>De novo transcriptome assembly of four potential Pierce s Disease insect vectors from Arizona vineyards.</title>
        <authorList>
            <person name="Tassone E.E."/>
        </authorList>
    </citation>
    <scope>NUCLEOTIDE SEQUENCE</scope>
</reference>
<proteinExistence type="predicted"/>
<sequence>MSRECLLCEGPFLDGSQVAVVKRKGLQSFIEASKKRNDRKVVLLKNFTELEVHEKCRKQYTKEKSIAAYIKRIKESGTKPLLRSHIFKFSFRTHCFLCGEEVPSDYGTKQLKKPANKRNPVYPVRKLSVAENVLRLAKDRNDEYGRAIIDRVQSVSDLPASDAQYHFSCMKSLYQPQLSGKPFVGRPKDDLEGALEEQITEAGERFLVALYNGDHRSTTLNKLRYKKYLTLAYKVSGSIATLPPTEAAAQQHSFRVYCQMQQ</sequence>
<accession>A0A1B6CUT6</accession>
<name>A0A1B6CUT6_9HEMI</name>
<gene>
    <name evidence="1" type="ORF">g.31772</name>
</gene>